<dbReference type="Gene3D" id="1.10.101.10">
    <property type="entry name" value="PGBD-like superfamily/PGBD"/>
    <property type="match status" value="1"/>
</dbReference>
<dbReference type="InterPro" id="IPR051206">
    <property type="entry name" value="NAMLAA_amidase_2"/>
</dbReference>
<dbReference type="SUPFAM" id="SSF55846">
    <property type="entry name" value="N-acetylmuramoyl-L-alanine amidase-like"/>
    <property type="match status" value="1"/>
</dbReference>
<gene>
    <name evidence="7" type="ORF">ACFFJP_10035</name>
</gene>
<evidence type="ECO:0000256" key="1">
    <source>
        <dbReference type="ARBA" id="ARBA00001561"/>
    </source>
</evidence>
<evidence type="ECO:0000256" key="4">
    <source>
        <dbReference type="ARBA" id="ARBA00022801"/>
    </source>
</evidence>
<dbReference type="GO" id="GO:0008745">
    <property type="term" value="F:N-acetylmuramoyl-L-alanine amidase activity"/>
    <property type="evidence" value="ECO:0007669"/>
    <property type="project" value="UniProtKB-EC"/>
</dbReference>
<dbReference type="Proteomes" id="UP001589813">
    <property type="component" value="Unassembled WGS sequence"/>
</dbReference>
<evidence type="ECO:0000256" key="3">
    <source>
        <dbReference type="ARBA" id="ARBA00011901"/>
    </source>
</evidence>
<dbReference type="RefSeq" id="WP_377242989.1">
    <property type="nucleotide sequence ID" value="NZ_JBHLXP010000001.1"/>
</dbReference>
<evidence type="ECO:0000259" key="6">
    <source>
        <dbReference type="SMART" id="SM00644"/>
    </source>
</evidence>
<dbReference type="PANTHER" id="PTHR30417:SF1">
    <property type="entry name" value="N-ACETYLMURAMOYL-L-ALANINE AMIDASE AMID"/>
    <property type="match status" value="1"/>
</dbReference>
<feature type="domain" description="N-acetylmuramoyl-L-alanine amidase" evidence="6">
    <location>
        <begin position="41"/>
        <end position="204"/>
    </location>
</feature>
<dbReference type="InterPro" id="IPR036365">
    <property type="entry name" value="PGBD-like_sf"/>
</dbReference>
<comment type="similarity">
    <text evidence="2">Belongs to the N-acetylmuramoyl-L-alanine amidase 2 family.</text>
</comment>
<organism evidence="7 8">
    <name type="scientific">Rheinheimera tilapiae</name>
    <dbReference type="NCBI Taxonomy" id="875043"/>
    <lineage>
        <taxon>Bacteria</taxon>
        <taxon>Pseudomonadati</taxon>
        <taxon>Pseudomonadota</taxon>
        <taxon>Gammaproteobacteria</taxon>
        <taxon>Chromatiales</taxon>
        <taxon>Chromatiaceae</taxon>
        <taxon>Rheinheimera</taxon>
    </lineage>
</organism>
<accession>A0ABV6BCW1</accession>
<comment type="catalytic activity">
    <reaction evidence="1">
        <text>Hydrolyzes the link between N-acetylmuramoyl residues and L-amino acid residues in certain cell-wall glycopeptides.</text>
        <dbReference type="EC" id="3.5.1.28"/>
    </reaction>
</comment>
<dbReference type="SUPFAM" id="SSF47090">
    <property type="entry name" value="PGBD-like"/>
    <property type="match status" value="1"/>
</dbReference>
<evidence type="ECO:0000313" key="7">
    <source>
        <dbReference type="EMBL" id="MFC0048627.1"/>
    </source>
</evidence>
<dbReference type="InterPro" id="IPR002477">
    <property type="entry name" value="Peptidoglycan-bd-like"/>
</dbReference>
<evidence type="ECO:0000256" key="2">
    <source>
        <dbReference type="ARBA" id="ARBA00007553"/>
    </source>
</evidence>
<protein>
    <recommendedName>
        <fullName evidence="3">N-acetylmuramoyl-L-alanine amidase</fullName>
        <ecNumber evidence="3">3.5.1.28</ecNumber>
    </recommendedName>
</protein>
<comment type="caution">
    <text evidence="7">The sequence shown here is derived from an EMBL/GenBank/DDBJ whole genome shotgun (WGS) entry which is preliminary data.</text>
</comment>
<dbReference type="EC" id="3.5.1.28" evidence="3"/>
<dbReference type="InterPro" id="IPR036505">
    <property type="entry name" value="Amidase/PGRP_sf"/>
</dbReference>
<dbReference type="EMBL" id="JBHLXP010000001">
    <property type="protein sequence ID" value="MFC0048627.1"/>
    <property type="molecule type" value="Genomic_DNA"/>
</dbReference>
<reference evidence="7 8" key="1">
    <citation type="submission" date="2024-09" db="EMBL/GenBank/DDBJ databases">
        <authorList>
            <person name="Sun Q."/>
            <person name="Mori K."/>
        </authorList>
    </citation>
    <scope>NUCLEOTIDE SEQUENCE [LARGE SCALE GENOMIC DNA]</scope>
    <source>
        <strain evidence="7 8">KCTC 23315</strain>
    </source>
</reference>
<dbReference type="PANTHER" id="PTHR30417">
    <property type="entry name" value="N-ACETYLMURAMOYL-L-ALANINE AMIDASE AMID"/>
    <property type="match status" value="1"/>
</dbReference>
<dbReference type="InterPro" id="IPR036366">
    <property type="entry name" value="PGBDSf"/>
</dbReference>
<keyword evidence="8" id="KW-1185">Reference proteome</keyword>
<proteinExistence type="inferred from homology"/>
<dbReference type="Gene3D" id="3.40.80.10">
    <property type="entry name" value="Peptidoglycan recognition protein-like"/>
    <property type="match status" value="1"/>
</dbReference>
<keyword evidence="4 7" id="KW-0378">Hydrolase</keyword>
<keyword evidence="5" id="KW-0961">Cell wall biogenesis/degradation</keyword>
<dbReference type="Pfam" id="PF01510">
    <property type="entry name" value="Amidase_2"/>
    <property type="match status" value="1"/>
</dbReference>
<dbReference type="SMART" id="SM00644">
    <property type="entry name" value="Ami_2"/>
    <property type="match status" value="1"/>
</dbReference>
<sequence length="314" mass="35563">MVYMSKPLSALFAYRTMHLLLVMLLAMLLQSCSQSGPVPINTEHQSVNRNERVRLLVLHYTAINWERSLKALTQPGATAVSAHYLIPESFDPTYPADKPLQVYQLVAETQRAWHAGASRWEDRSALNDQSIGIELVNLGWCHQRTVPFAEPGNNELCLTPDFDPAQLQLLANLLKDILARNPEISPTRVVAHSDIAPSRKQDPGPRFPWQWLANQGIGAWYDNQTLLKYWQGIKAMPDARMVQRALQRYGYGIVVTGEWDLQSRDVLLAFQRHFVPNRVSGELDPETVAVLWALLEKYFPDSLNGPENLALTLE</sequence>
<dbReference type="PROSITE" id="PS51257">
    <property type="entry name" value="PROKAR_LIPOPROTEIN"/>
    <property type="match status" value="1"/>
</dbReference>
<dbReference type="CDD" id="cd06583">
    <property type="entry name" value="PGRP"/>
    <property type="match status" value="1"/>
</dbReference>
<dbReference type="InterPro" id="IPR002502">
    <property type="entry name" value="Amidase_domain"/>
</dbReference>
<evidence type="ECO:0000313" key="8">
    <source>
        <dbReference type="Proteomes" id="UP001589813"/>
    </source>
</evidence>
<dbReference type="Pfam" id="PF01471">
    <property type="entry name" value="PG_binding_1"/>
    <property type="match status" value="1"/>
</dbReference>
<name>A0ABV6BCW1_9GAMM</name>
<evidence type="ECO:0000256" key="5">
    <source>
        <dbReference type="ARBA" id="ARBA00023316"/>
    </source>
</evidence>